<dbReference type="RefSeq" id="XP_025515295.1">
    <property type="nucleotide sequence ID" value="XM_025655333.1"/>
</dbReference>
<dbReference type="GeneID" id="37158735"/>
<gene>
    <name evidence="1" type="ORF">BO85DRAFT_299907</name>
</gene>
<name>A0A8G1R0N4_9EURO</name>
<keyword evidence="2" id="KW-1185">Reference proteome</keyword>
<proteinExistence type="predicted"/>
<dbReference type="EMBL" id="KZ825062">
    <property type="protein sequence ID" value="RAH57373.1"/>
    <property type="molecule type" value="Genomic_DNA"/>
</dbReference>
<dbReference type="AlphaFoldDB" id="A0A8G1R0N4"/>
<dbReference type="Proteomes" id="UP000249526">
    <property type="component" value="Unassembled WGS sequence"/>
</dbReference>
<organism evidence="1 2">
    <name type="scientific">Aspergillus piperis CBS 112811</name>
    <dbReference type="NCBI Taxonomy" id="1448313"/>
    <lineage>
        <taxon>Eukaryota</taxon>
        <taxon>Fungi</taxon>
        <taxon>Dikarya</taxon>
        <taxon>Ascomycota</taxon>
        <taxon>Pezizomycotina</taxon>
        <taxon>Eurotiomycetes</taxon>
        <taxon>Eurotiomycetidae</taxon>
        <taxon>Eurotiales</taxon>
        <taxon>Aspergillaceae</taxon>
        <taxon>Aspergillus</taxon>
        <taxon>Aspergillus subgen. Circumdati</taxon>
    </lineage>
</organism>
<evidence type="ECO:0000313" key="1">
    <source>
        <dbReference type="EMBL" id="RAH57373.1"/>
    </source>
</evidence>
<sequence length="64" mass="7277">MPTRILIQTSLAASICLPFYIPYLRSKHPPPTPHTRRQVIQPYPSCILPTILITQYPPAEPIQP</sequence>
<evidence type="ECO:0000313" key="2">
    <source>
        <dbReference type="Proteomes" id="UP000249526"/>
    </source>
</evidence>
<accession>A0A8G1R0N4</accession>
<reference evidence="1 2" key="1">
    <citation type="submission" date="2018-02" db="EMBL/GenBank/DDBJ databases">
        <title>The genomes of Aspergillus section Nigri reveals drivers in fungal speciation.</title>
        <authorList>
            <consortium name="DOE Joint Genome Institute"/>
            <person name="Vesth T.C."/>
            <person name="Nybo J."/>
            <person name="Theobald S."/>
            <person name="Brandl J."/>
            <person name="Frisvad J.C."/>
            <person name="Nielsen K.F."/>
            <person name="Lyhne E.K."/>
            <person name="Kogle M.E."/>
            <person name="Kuo A."/>
            <person name="Riley R."/>
            <person name="Clum A."/>
            <person name="Nolan M."/>
            <person name="Lipzen A."/>
            <person name="Salamov A."/>
            <person name="Henrissat B."/>
            <person name="Wiebenga A."/>
            <person name="De vries R.P."/>
            <person name="Grigoriev I.V."/>
            <person name="Mortensen U.H."/>
            <person name="Andersen M.R."/>
            <person name="Baker S.E."/>
        </authorList>
    </citation>
    <scope>NUCLEOTIDE SEQUENCE [LARGE SCALE GENOMIC DNA]</scope>
    <source>
        <strain evidence="1 2">CBS 112811</strain>
    </source>
</reference>
<protein>
    <submittedName>
        <fullName evidence="1">Uncharacterized protein</fullName>
    </submittedName>
</protein>